<dbReference type="SUPFAM" id="SSF81606">
    <property type="entry name" value="PP2C-like"/>
    <property type="match status" value="1"/>
</dbReference>
<sequence length="251" mass="26621">MAATAGWPGEPGGTGDLSEGGSQRGEPILPAGLLAAAEAAAPQLSVTDAMGLDVNAALLATVAVGALRRARRAGADLAEQAHEADRALREHGHQGYATGQLLRLNLRDGTSEFVNAGHPWPLQMRDGKVWEIVPEVHMPFGFSHYFHTQSKTGYRVQSLDLRPGDRLVIVTDGMLERNAAGLDLVDLVARTRQLHPREASRALVGAVVDASDGHLCDDATVMCLDWHGSAHSYRDAATGADLSSASHRNTT</sequence>
<dbReference type="InterPro" id="IPR052016">
    <property type="entry name" value="Bact_Sigma-Reg"/>
</dbReference>
<dbReference type="GO" id="GO:0016791">
    <property type="term" value="F:phosphatase activity"/>
    <property type="evidence" value="ECO:0007669"/>
    <property type="project" value="TreeGrafter"/>
</dbReference>
<evidence type="ECO:0000256" key="1">
    <source>
        <dbReference type="ARBA" id="ARBA00022801"/>
    </source>
</evidence>
<comment type="caution">
    <text evidence="4">The sequence shown here is derived from an EMBL/GenBank/DDBJ whole genome shotgun (WGS) entry which is preliminary data.</text>
</comment>
<dbReference type="Pfam" id="PF07228">
    <property type="entry name" value="SpoIIE"/>
    <property type="match status" value="1"/>
</dbReference>
<dbReference type="PANTHER" id="PTHR43156:SF2">
    <property type="entry name" value="STAGE II SPORULATION PROTEIN E"/>
    <property type="match status" value="1"/>
</dbReference>
<dbReference type="Proteomes" id="UP000019485">
    <property type="component" value="Unassembled WGS sequence"/>
</dbReference>
<dbReference type="InterPro" id="IPR001932">
    <property type="entry name" value="PPM-type_phosphatase-like_dom"/>
</dbReference>
<reference evidence="4 5" key="1">
    <citation type="submission" date="2013-08" db="EMBL/GenBank/DDBJ databases">
        <authorList>
            <consortium name="DOE Joint Genome Institute"/>
            <person name="Eisen J."/>
            <person name="Huntemann M."/>
            <person name="Han J."/>
            <person name="Chen A."/>
            <person name="Kyrpides N."/>
            <person name="Mavromatis K."/>
            <person name="Markowitz V."/>
            <person name="Palaniappan K."/>
            <person name="Ivanova N."/>
            <person name="Schaumberg A."/>
            <person name="Pati A."/>
            <person name="Liolios K."/>
            <person name="Nordberg H.P."/>
            <person name="Cantor M.N."/>
            <person name="Hua S.X."/>
            <person name="Woyke T."/>
        </authorList>
    </citation>
    <scope>NUCLEOTIDE SEQUENCE [LARGE SCALE GENOMIC DNA]</scope>
    <source>
        <strain evidence="4 5">DSM 44927</strain>
    </source>
</reference>
<gene>
    <name evidence="4" type="ORF">ActroDRAFT_0148</name>
</gene>
<name>W9E4K0_9ACTN</name>
<feature type="region of interest" description="Disordered" evidence="2">
    <location>
        <begin position="1"/>
        <end position="26"/>
    </location>
</feature>
<dbReference type="PANTHER" id="PTHR43156">
    <property type="entry name" value="STAGE II SPORULATION PROTEIN E-RELATED"/>
    <property type="match status" value="1"/>
</dbReference>
<feature type="domain" description="PPM-type phosphatase" evidence="3">
    <location>
        <begin position="29"/>
        <end position="226"/>
    </location>
</feature>
<dbReference type="AlphaFoldDB" id="W9E4K0"/>
<protein>
    <submittedName>
        <fullName evidence="4">Stage II sporulation protein E (SpoIIE)</fullName>
    </submittedName>
</protein>
<evidence type="ECO:0000313" key="5">
    <source>
        <dbReference type="Proteomes" id="UP000019485"/>
    </source>
</evidence>
<keyword evidence="1" id="KW-0378">Hydrolase</keyword>
<proteinExistence type="predicted"/>
<dbReference type="SMART" id="SM00331">
    <property type="entry name" value="PP2C_SIG"/>
    <property type="match status" value="1"/>
</dbReference>
<dbReference type="InterPro" id="IPR036457">
    <property type="entry name" value="PPM-type-like_dom_sf"/>
</dbReference>
<organism evidence="4 5">
    <name type="scientific">Actinospica robiniae DSM 44927</name>
    <dbReference type="NCBI Taxonomy" id="479430"/>
    <lineage>
        <taxon>Bacteria</taxon>
        <taxon>Bacillati</taxon>
        <taxon>Actinomycetota</taxon>
        <taxon>Actinomycetes</taxon>
        <taxon>Catenulisporales</taxon>
        <taxon>Actinospicaceae</taxon>
        <taxon>Actinospica</taxon>
    </lineage>
</organism>
<dbReference type="EMBL" id="AZAN01000001">
    <property type="protein sequence ID" value="ETA71122.1"/>
    <property type="molecule type" value="Genomic_DNA"/>
</dbReference>
<dbReference type="Gene3D" id="3.60.40.10">
    <property type="entry name" value="PPM-type phosphatase domain"/>
    <property type="match status" value="1"/>
</dbReference>
<accession>W9E4K0</accession>
<dbReference type="PATRIC" id="fig|479430.3.peg.155"/>
<dbReference type="HOGENOM" id="CLU_1105306_0_0_11"/>
<evidence type="ECO:0000256" key="2">
    <source>
        <dbReference type="SAM" id="MobiDB-lite"/>
    </source>
</evidence>
<evidence type="ECO:0000259" key="3">
    <source>
        <dbReference type="SMART" id="SM00331"/>
    </source>
</evidence>
<keyword evidence="5" id="KW-1185">Reference proteome</keyword>
<evidence type="ECO:0000313" key="4">
    <source>
        <dbReference type="EMBL" id="ETA71122.1"/>
    </source>
</evidence>